<feature type="compositionally biased region" description="Polar residues" evidence="1">
    <location>
        <begin position="83"/>
        <end position="93"/>
    </location>
</feature>
<reference evidence="2" key="1">
    <citation type="journal article" date="2022" name="IScience">
        <title>Evolution of zygomycete secretomes and the origins of terrestrial fungal ecologies.</title>
        <authorList>
            <person name="Chang Y."/>
            <person name="Wang Y."/>
            <person name="Mondo S."/>
            <person name="Ahrendt S."/>
            <person name="Andreopoulos W."/>
            <person name="Barry K."/>
            <person name="Beard J."/>
            <person name="Benny G.L."/>
            <person name="Blankenship S."/>
            <person name="Bonito G."/>
            <person name="Cuomo C."/>
            <person name="Desiro A."/>
            <person name="Gervers K.A."/>
            <person name="Hundley H."/>
            <person name="Kuo A."/>
            <person name="LaButti K."/>
            <person name="Lang B.F."/>
            <person name="Lipzen A."/>
            <person name="O'Donnell K."/>
            <person name="Pangilinan J."/>
            <person name="Reynolds N."/>
            <person name="Sandor L."/>
            <person name="Smith M.E."/>
            <person name="Tsang A."/>
            <person name="Grigoriev I.V."/>
            <person name="Stajich J.E."/>
            <person name="Spatafora J.W."/>
        </authorList>
    </citation>
    <scope>NUCLEOTIDE SEQUENCE</scope>
    <source>
        <strain evidence="2">RSA 2281</strain>
    </source>
</reference>
<reference evidence="2" key="2">
    <citation type="submission" date="2023-02" db="EMBL/GenBank/DDBJ databases">
        <authorList>
            <consortium name="DOE Joint Genome Institute"/>
            <person name="Mondo S.J."/>
            <person name="Chang Y."/>
            <person name="Wang Y."/>
            <person name="Ahrendt S."/>
            <person name="Andreopoulos W."/>
            <person name="Barry K."/>
            <person name="Beard J."/>
            <person name="Benny G.L."/>
            <person name="Blankenship S."/>
            <person name="Bonito G."/>
            <person name="Cuomo C."/>
            <person name="Desiro A."/>
            <person name="Gervers K.A."/>
            <person name="Hundley H."/>
            <person name="Kuo A."/>
            <person name="LaButti K."/>
            <person name="Lang B.F."/>
            <person name="Lipzen A."/>
            <person name="O'Donnell K."/>
            <person name="Pangilinan J."/>
            <person name="Reynolds N."/>
            <person name="Sandor L."/>
            <person name="Smith M.W."/>
            <person name="Tsang A."/>
            <person name="Grigoriev I.V."/>
            <person name="Stajich J.E."/>
            <person name="Spatafora J.W."/>
        </authorList>
    </citation>
    <scope>NUCLEOTIDE SEQUENCE</scope>
    <source>
        <strain evidence="2">RSA 2281</strain>
    </source>
</reference>
<comment type="caution">
    <text evidence="2">The sequence shown here is derived from an EMBL/GenBank/DDBJ whole genome shotgun (WGS) entry which is preliminary data.</text>
</comment>
<dbReference type="Proteomes" id="UP001209540">
    <property type="component" value="Unassembled WGS sequence"/>
</dbReference>
<gene>
    <name evidence="2" type="ORF">BDA99DRAFT_533449</name>
</gene>
<protein>
    <submittedName>
        <fullName evidence="2">Uncharacterized protein</fullName>
    </submittedName>
</protein>
<organism evidence="2 3">
    <name type="scientific">Phascolomyces articulosus</name>
    <dbReference type="NCBI Taxonomy" id="60185"/>
    <lineage>
        <taxon>Eukaryota</taxon>
        <taxon>Fungi</taxon>
        <taxon>Fungi incertae sedis</taxon>
        <taxon>Mucoromycota</taxon>
        <taxon>Mucoromycotina</taxon>
        <taxon>Mucoromycetes</taxon>
        <taxon>Mucorales</taxon>
        <taxon>Lichtheimiaceae</taxon>
        <taxon>Phascolomyces</taxon>
    </lineage>
</organism>
<name>A0AAD5KM19_9FUNG</name>
<sequence>MSSESKNGERSISGITPLSKHMCGSKMDIIIANRTNEYGCGTADALNDFSCRSYHAAKFLDLEPLKITIDSNNDKNKNSTKNCTPMVTSQGRNPTEGCEGRAGNYRRNLYYSISQRSTKKKASCIPRFIDDMAYMQTDDEVENLLQFDSSTVPQLQPLTQLFTNAMIINGTNKLISIIIVAEAYARATSDDFHAEASNESVPHIGFIFIGLLNESDGGTTKQKLKTGLHTANSLTTLQ</sequence>
<accession>A0AAD5KM19</accession>
<proteinExistence type="predicted"/>
<evidence type="ECO:0000256" key="1">
    <source>
        <dbReference type="SAM" id="MobiDB-lite"/>
    </source>
</evidence>
<evidence type="ECO:0000313" key="3">
    <source>
        <dbReference type="Proteomes" id="UP001209540"/>
    </source>
</evidence>
<dbReference type="AlphaFoldDB" id="A0AAD5KM19"/>
<keyword evidence="3" id="KW-1185">Reference proteome</keyword>
<dbReference type="EMBL" id="JAIXMP010000004">
    <property type="protein sequence ID" value="KAI9274846.1"/>
    <property type="molecule type" value="Genomic_DNA"/>
</dbReference>
<evidence type="ECO:0000313" key="2">
    <source>
        <dbReference type="EMBL" id="KAI9274846.1"/>
    </source>
</evidence>
<feature type="region of interest" description="Disordered" evidence="1">
    <location>
        <begin position="78"/>
        <end position="99"/>
    </location>
</feature>